<keyword evidence="6 12" id="KW-0297">G-protein coupled receptor</keyword>
<evidence type="ECO:0000256" key="9">
    <source>
        <dbReference type="ARBA" id="ARBA00023157"/>
    </source>
</evidence>
<dbReference type="RefSeq" id="XP_008821784.1">
    <property type="nucleotide sequence ID" value="XM_008823562.3"/>
</dbReference>
<feature type="transmembrane region" description="Helical" evidence="13">
    <location>
        <begin position="191"/>
        <end position="217"/>
    </location>
</feature>
<sequence length="371" mass="42282">MADNFTTPLAALQGNYCDLYAHHSTARILMPLHYSLVFIIGLVGNLLALVVIIQNRKKINSTTLYSMNLVISDILFTTALPTRIAYYALGFDWRIGDALCRITALVFYINTYAGVNFMTCLSIDRFFAVVHPLRYNKIKRIEYAKCVCIFVWILVFAQTLPLLINPMSKQEAERTTCMEYPNFEETASLPWILLGACLIGFVLPLIIILICYSQICCKLFKTAKKNPLTEKSGVNKKALNTIIFIIVVFVLCFTPYHTAIIQHMIKKLCFPGVLECDQRHLFQISLHFTVCLMNFNCCMDPFIYFFACKGYKRKVMKILKRQVSVSISSAVRSAPEENSREMTESQMMIHSKVSNGSKKDNILDFTAKQVV</sequence>
<evidence type="ECO:0000256" key="13">
    <source>
        <dbReference type="SAM" id="Phobius"/>
    </source>
</evidence>
<dbReference type="GO" id="GO:0036145">
    <property type="term" value="P:dendritic cell homeostasis"/>
    <property type="evidence" value="ECO:0007669"/>
    <property type="project" value="Ensembl"/>
</dbReference>
<dbReference type="GeneID" id="103726144"/>
<keyword evidence="4" id="KW-0391">Immunity</keyword>
<comment type="similarity">
    <text evidence="12">Belongs to the G-protein coupled receptor 1 family.</text>
</comment>
<proteinExistence type="inferred from homology"/>
<comment type="subcellular location">
    <subcellularLocation>
        <location evidence="1">Cell membrane</location>
        <topology evidence="1">Multi-pass membrane protein</topology>
    </subcellularLocation>
</comment>
<dbReference type="InterPro" id="IPR047160">
    <property type="entry name" value="GP183-like"/>
</dbReference>
<dbReference type="GO" id="GO:2000458">
    <property type="term" value="P:regulation of astrocyte chemotaxis"/>
    <property type="evidence" value="ECO:0007669"/>
    <property type="project" value="Ensembl"/>
</dbReference>
<reference evidence="15" key="1">
    <citation type="submission" date="2025-08" db="UniProtKB">
        <authorList>
            <consortium name="Ensembl"/>
        </authorList>
    </citation>
    <scope>IDENTIFICATION</scope>
</reference>
<dbReference type="Gene3D" id="1.20.1070.10">
    <property type="entry name" value="Rhodopsin 7-helix transmembrane proteins"/>
    <property type="match status" value="1"/>
</dbReference>
<dbReference type="SUPFAM" id="SSF81321">
    <property type="entry name" value="Family A G protein-coupled receptor-like"/>
    <property type="match status" value="1"/>
</dbReference>
<dbReference type="FunFam" id="1.20.1070.10:FF:000017">
    <property type="entry name" value="lysophosphatidic acid receptor 4"/>
    <property type="match status" value="1"/>
</dbReference>
<accession>A0A8C6RJ70</accession>
<evidence type="ECO:0000313" key="15">
    <source>
        <dbReference type="Ensembl" id="ENSNGAP00000018942.1"/>
    </source>
</evidence>
<dbReference type="GO" id="GO:0002313">
    <property type="term" value="P:mature B cell differentiation involved in immune response"/>
    <property type="evidence" value="ECO:0007669"/>
    <property type="project" value="Ensembl"/>
</dbReference>
<evidence type="ECO:0000256" key="8">
    <source>
        <dbReference type="ARBA" id="ARBA00023136"/>
    </source>
</evidence>
<evidence type="ECO:0000256" key="3">
    <source>
        <dbReference type="ARBA" id="ARBA00022692"/>
    </source>
</evidence>
<feature type="domain" description="G-protein coupled receptors family 1 profile" evidence="14">
    <location>
        <begin position="44"/>
        <end position="304"/>
    </location>
</feature>
<feature type="transmembrane region" description="Helical" evidence="13">
    <location>
        <begin position="238"/>
        <end position="261"/>
    </location>
</feature>
<dbReference type="PRINTS" id="PR01157">
    <property type="entry name" value="P2YPURNOCPTR"/>
</dbReference>
<dbReference type="GO" id="GO:0006959">
    <property type="term" value="P:humoral immune response"/>
    <property type="evidence" value="ECO:0007669"/>
    <property type="project" value="Ensembl"/>
</dbReference>
<evidence type="ECO:0000259" key="14">
    <source>
        <dbReference type="PROSITE" id="PS50262"/>
    </source>
</evidence>
<protein>
    <submittedName>
        <fullName evidence="15">G protein-coupled receptor 183</fullName>
    </submittedName>
</protein>
<dbReference type="OMA" id="NERTTCM"/>
<evidence type="ECO:0000256" key="5">
    <source>
        <dbReference type="ARBA" id="ARBA00022989"/>
    </source>
</evidence>
<dbReference type="KEGG" id="ngi:103726144"/>
<dbReference type="GeneTree" id="ENSGT01030000234518"/>
<reference evidence="15" key="2">
    <citation type="submission" date="2025-09" db="UniProtKB">
        <authorList>
            <consortium name="Ensembl"/>
        </authorList>
    </citation>
    <scope>IDENTIFICATION</scope>
</reference>
<dbReference type="PROSITE" id="PS50262">
    <property type="entry name" value="G_PROTEIN_RECEP_F1_2"/>
    <property type="match status" value="1"/>
</dbReference>
<dbReference type="GO" id="GO:0002407">
    <property type="term" value="P:dendritic cell chemotaxis"/>
    <property type="evidence" value="ECO:0007669"/>
    <property type="project" value="Ensembl"/>
</dbReference>
<feature type="transmembrane region" description="Helical" evidence="13">
    <location>
        <begin position="65"/>
        <end position="89"/>
    </location>
</feature>
<keyword evidence="5 13" id="KW-1133">Transmembrane helix</keyword>
<evidence type="ECO:0000256" key="12">
    <source>
        <dbReference type="RuleBase" id="RU000688"/>
    </source>
</evidence>
<organism evidence="15 16">
    <name type="scientific">Nannospalax galili</name>
    <name type="common">Northern Israeli blind subterranean mole rat</name>
    <name type="synonym">Spalax galili</name>
    <dbReference type="NCBI Taxonomy" id="1026970"/>
    <lineage>
        <taxon>Eukaryota</taxon>
        <taxon>Metazoa</taxon>
        <taxon>Chordata</taxon>
        <taxon>Craniata</taxon>
        <taxon>Vertebrata</taxon>
        <taxon>Euteleostomi</taxon>
        <taxon>Mammalia</taxon>
        <taxon>Eutheria</taxon>
        <taxon>Euarchontoglires</taxon>
        <taxon>Glires</taxon>
        <taxon>Rodentia</taxon>
        <taxon>Myomorpha</taxon>
        <taxon>Muroidea</taxon>
        <taxon>Spalacidae</taxon>
        <taxon>Spalacinae</taxon>
        <taxon>Nannospalax</taxon>
    </lineage>
</organism>
<feature type="transmembrane region" description="Helical" evidence="13">
    <location>
        <begin position="32"/>
        <end position="53"/>
    </location>
</feature>
<dbReference type="PANTHER" id="PTHR24237">
    <property type="entry name" value="G-PROTEIN COUPLED RECEPTOR"/>
    <property type="match status" value="1"/>
</dbReference>
<dbReference type="PRINTS" id="PR00237">
    <property type="entry name" value="GPCRRHODOPSN"/>
</dbReference>
<dbReference type="PROSITE" id="PS00237">
    <property type="entry name" value="G_PROTEIN_RECEP_F1_1"/>
    <property type="match status" value="1"/>
</dbReference>
<name>A0A8C6RJ70_NANGA</name>
<gene>
    <name evidence="15" type="primary">Gpr183</name>
</gene>
<dbReference type="Pfam" id="PF00001">
    <property type="entry name" value="7tm_1"/>
    <property type="match status" value="1"/>
</dbReference>
<evidence type="ECO:0000256" key="11">
    <source>
        <dbReference type="ARBA" id="ARBA00023224"/>
    </source>
</evidence>
<dbReference type="SMART" id="SM01381">
    <property type="entry name" value="7TM_GPCR_Srsx"/>
    <property type="match status" value="1"/>
</dbReference>
<evidence type="ECO:0000256" key="1">
    <source>
        <dbReference type="ARBA" id="ARBA00004651"/>
    </source>
</evidence>
<dbReference type="OrthoDB" id="10021141at2759"/>
<keyword evidence="16" id="KW-1185">Reference proteome</keyword>
<dbReference type="GO" id="GO:0004930">
    <property type="term" value="F:G protein-coupled receptor activity"/>
    <property type="evidence" value="ECO:0007669"/>
    <property type="project" value="UniProtKB-KW"/>
</dbReference>
<dbReference type="GO" id="GO:0002250">
    <property type="term" value="P:adaptive immune response"/>
    <property type="evidence" value="ECO:0007669"/>
    <property type="project" value="UniProtKB-KW"/>
</dbReference>
<keyword evidence="11 12" id="KW-0807">Transducer</keyword>
<evidence type="ECO:0000256" key="7">
    <source>
        <dbReference type="ARBA" id="ARBA00023130"/>
    </source>
</evidence>
<dbReference type="PANTHER" id="PTHR24237:SF7">
    <property type="entry name" value="G-PROTEIN COUPLED RECEPTOR 183"/>
    <property type="match status" value="1"/>
</dbReference>
<evidence type="ECO:0000256" key="4">
    <source>
        <dbReference type="ARBA" id="ARBA00022859"/>
    </source>
</evidence>
<dbReference type="InterPro" id="IPR017452">
    <property type="entry name" value="GPCR_Rhodpsn_7TM"/>
</dbReference>
<dbReference type="GO" id="GO:0010818">
    <property type="term" value="P:T cell chemotaxis"/>
    <property type="evidence" value="ECO:0007669"/>
    <property type="project" value="Ensembl"/>
</dbReference>
<dbReference type="GO" id="GO:0005654">
    <property type="term" value="C:nucleoplasm"/>
    <property type="evidence" value="ECO:0007669"/>
    <property type="project" value="Ensembl"/>
</dbReference>
<keyword evidence="10 12" id="KW-0675">Receptor</keyword>
<dbReference type="GO" id="GO:0030890">
    <property type="term" value="P:positive regulation of B cell proliferation"/>
    <property type="evidence" value="ECO:0007669"/>
    <property type="project" value="Ensembl"/>
</dbReference>
<dbReference type="Proteomes" id="UP000694381">
    <property type="component" value="Unassembled WGS sequence"/>
</dbReference>
<dbReference type="Ensembl" id="ENSNGAT00000024599.1">
    <property type="protein sequence ID" value="ENSNGAP00000018942.1"/>
    <property type="gene ID" value="ENSNGAG00000018921.1"/>
</dbReference>
<keyword evidence="2" id="KW-1003">Cell membrane</keyword>
<evidence type="ECO:0000256" key="6">
    <source>
        <dbReference type="ARBA" id="ARBA00023040"/>
    </source>
</evidence>
<keyword evidence="3 12" id="KW-0812">Transmembrane</keyword>
<dbReference type="AlphaFoldDB" id="A0A8C6RJ70"/>
<feature type="transmembrane region" description="Helical" evidence="13">
    <location>
        <begin position="101"/>
        <end position="123"/>
    </location>
</feature>
<dbReference type="GO" id="GO:0070374">
    <property type="term" value="P:positive regulation of ERK1 and ERK2 cascade"/>
    <property type="evidence" value="ECO:0007669"/>
    <property type="project" value="Ensembl"/>
</dbReference>
<feature type="transmembrane region" description="Helical" evidence="13">
    <location>
        <begin position="281"/>
        <end position="307"/>
    </location>
</feature>
<keyword evidence="7" id="KW-1064">Adaptive immunity</keyword>
<dbReference type="GO" id="GO:0005886">
    <property type="term" value="C:plasma membrane"/>
    <property type="evidence" value="ECO:0007669"/>
    <property type="project" value="UniProtKB-SubCell"/>
</dbReference>
<dbReference type="CDD" id="cd15159">
    <property type="entry name" value="7tmA_EBI2"/>
    <property type="match status" value="1"/>
</dbReference>
<dbReference type="GO" id="GO:0061470">
    <property type="term" value="P:T follicular helper cell differentiation"/>
    <property type="evidence" value="ECO:0007669"/>
    <property type="project" value="Ensembl"/>
</dbReference>
<evidence type="ECO:0000313" key="16">
    <source>
        <dbReference type="Proteomes" id="UP000694381"/>
    </source>
</evidence>
<keyword evidence="9" id="KW-1015">Disulfide bond</keyword>
<dbReference type="GO" id="GO:0030316">
    <property type="term" value="P:osteoclast differentiation"/>
    <property type="evidence" value="ECO:0007669"/>
    <property type="project" value="Ensembl"/>
</dbReference>
<dbReference type="CTD" id="1880"/>
<keyword evidence="8 13" id="KW-0472">Membrane</keyword>
<evidence type="ECO:0000256" key="2">
    <source>
        <dbReference type="ARBA" id="ARBA00022475"/>
    </source>
</evidence>
<evidence type="ECO:0000256" key="10">
    <source>
        <dbReference type="ARBA" id="ARBA00023170"/>
    </source>
</evidence>
<feature type="transmembrane region" description="Helical" evidence="13">
    <location>
        <begin position="143"/>
        <end position="164"/>
    </location>
</feature>
<dbReference type="InterPro" id="IPR000276">
    <property type="entry name" value="GPCR_Rhodpsn"/>
</dbReference>
<dbReference type="GO" id="GO:0008142">
    <property type="term" value="F:oxysterol binding"/>
    <property type="evidence" value="ECO:0007669"/>
    <property type="project" value="Ensembl"/>
</dbReference>